<gene>
    <name evidence="2" type="ORF">CRENPOLYSF2_270008</name>
</gene>
<dbReference type="AlphaFoldDB" id="A0A1R4H7Y6"/>
<feature type="chain" id="PRO_5012051561" evidence="1">
    <location>
        <begin position="21"/>
        <end position="119"/>
    </location>
</feature>
<keyword evidence="3" id="KW-1185">Reference proteome</keyword>
<proteinExistence type="predicted"/>
<accession>A0A1R4H7Y6</accession>
<keyword evidence="1" id="KW-0732">Signal</keyword>
<evidence type="ECO:0000313" key="2">
    <source>
        <dbReference type="EMBL" id="SJM92388.1"/>
    </source>
</evidence>
<dbReference type="EMBL" id="FUKJ01000190">
    <property type="protein sequence ID" value="SJM92388.1"/>
    <property type="molecule type" value="Genomic_DNA"/>
</dbReference>
<name>A0A1R4H7Y6_9GAMM</name>
<dbReference type="RefSeq" id="WP_087146935.1">
    <property type="nucleotide sequence ID" value="NZ_FUKJ01000190.1"/>
</dbReference>
<organism evidence="2 3">
    <name type="scientific">Crenothrix polyspora</name>
    <dbReference type="NCBI Taxonomy" id="360316"/>
    <lineage>
        <taxon>Bacteria</taxon>
        <taxon>Pseudomonadati</taxon>
        <taxon>Pseudomonadota</taxon>
        <taxon>Gammaproteobacteria</taxon>
        <taxon>Methylococcales</taxon>
        <taxon>Crenotrichaceae</taxon>
        <taxon>Crenothrix</taxon>
    </lineage>
</organism>
<sequence length="119" mass="12893">MLKRFIATNILLLGAASTTAGVLKQGVWVPSSCGSREEAPFIDTSNADAYNASVKAINAWQKTASAYDDCLVKEANTDSAVIVKTVTDEQGKLKEIVKKINDELNTGREFLDQKRKGSL</sequence>
<dbReference type="OrthoDB" id="5571924at2"/>
<evidence type="ECO:0000313" key="3">
    <source>
        <dbReference type="Proteomes" id="UP000195442"/>
    </source>
</evidence>
<evidence type="ECO:0000256" key="1">
    <source>
        <dbReference type="SAM" id="SignalP"/>
    </source>
</evidence>
<feature type="signal peptide" evidence="1">
    <location>
        <begin position="1"/>
        <end position="20"/>
    </location>
</feature>
<dbReference type="Proteomes" id="UP000195442">
    <property type="component" value="Unassembled WGS sequence"/>
</dbReference>
<protein>
    <submittedName>
        <fullName evidence="2">Uncharacterized protein</fullName>
    </submittedName>
</protein>
<reference evidence="3" key="1">
    <citation type="submission" date="2017-02" db="EMBL/GenBank/DDBJ databases">
        <authorList>
            <person name="Daims H."/>
        </authorList>
    </citation>
    <scope>NUCLEOTIDE SEQUENCE [LARGE SCALE GENOMIC DNA]</scope>
</reference>